<dbReference type="AlphaFoldDB" id="A0A7W6CU14"/>
<name>A0A7W6CU14_9HYPH</name>
<evidence type="ECO:0000313" key="3">
    <source>
        <dbReference type="Proteomes" id="UP000582090"/>
    </source>
</evidence>
<dbReference type="InterPro" id="IPR041657">
    <property type="entry name" value="HTH_17"/>
</dbReference>
<protein>
    <submittedName>
        <fullName evidence="2">Putative DNA-binding transcriptional regulator AlpA</fullName>
    </submittedName>
</protein>
<evidence type="ECO:0000259" key="1">
    <source>
        <dbReference type="Pfam" id="PF12728"/>
    </source>
</evidence>
<proteinExistence type="predicted"/>
<comment type="caution">
    <text evidence="2">The sequence shown here is derived from an EMBL/GenBank/DDBJ whole genome shotgun (WGS) entry which is preliminary data.</text>
</comment>
<dbReference type="RefSeq" id="WP_006725176.1">
    <property type="nucleotide sequence ID" value="NZ_JACIDW010000008.1"/>
</dbReference>
<dbReference type="EMBL" id="JACIDW010000008">
    <property type="protein sequence ID" value="MBB3965133.1"/>
    <property type="molecule type" value="Genomic_DNA"/>
</dbReference>
<organism evidence="2 3">
    <name type="scientific">Rhizobium metallidurans</name>
    <dbReference type="NCBI Taxonomy" id="1265931"/>
    <lineage>
        <taxon>Bacteria</taxon>
        <taxon>Pseudomonadati</taxon>
        <taxon>Pseudomonadota</taxon>
        <taxon>Alphaproteobacteria</taxon>
        <taxon>Hyphomicrobiales</taxon>
        <taxon>Rhizobiaceae</taxon>
        <taxon>Rhizobium/Agrobacterium group</taxon>
        <taxon>Rhizobium</taxon>
    </lineage>
</organism>
<dbReference type="Proteomes" id="UP000582090">
    <property type="component" value="Unassembled WGS sequence"/>
</dbReference>
<keyword evidence="3" id="KW-1185">Reference proteome</keyword>
<feature type="domain" description="Helix-turn-helix" evidence="1">
    <location>
        <begin position="24"/>
        <end position="72"/>
    </location>
</feature>
<reference evidence="2 3" key="1">
    <citation type="submission" date="2020-08" db="EMBL/GenBank/DDBJ databases">
        <title>Genomic Encyclopedia of Type Strains, Phase IV (KMG-IV): sequencing the most valuable type-strain genomes for metagenomic binning, comparative biology and taxonomic classification.</title>
        <authorList>
            <person name="Goeker M."/>
        </authorList>
    </citation>
    <scope>NUCLEOTIDE SEQUENCE [LARGE SCALE GENOMIC DNA]</scope>
    <source>
        <strain evidence="2 3">DSM 26575</strain>
    </source>
</reference>
<keyword evidence="2" id="KW-0238">DNA-binding</keyword>
<evidence type="ECO:0000313" key="2">
    <source>
        <dbReference type="EMBL" id="MBB3965133.1"/>
    </source>
</evidence>
<gene>
    <name evidence="2" type="ORF">GGQ67_002801</name>
</gene>
<accession>A0A7W6CU14</accession>
<dbReference type="Pfam" id="PF12728">
    <property type="entry name" value="HTH_17"/>
    <property type="match status" value="1"/>
</dbReference>
<dbReference type="GO" id="GO:0003677">
    <property type="term" value="F:DNA binding"/>
    <property type="evidence" value="ECO:0007669"/>
    <property type="project" value="UniProtKB-KW"/>
</dbReference>
<sequence length="91" mass="9565">MTTTANTRAIKAGSDIPWQDRPILRLNDAAALLGGVSRSNLYRMQAAGQLVFVKIGGRTGIKTSSVIEYLASLEAIPAGALRERGAKAVPA</sequence>